<feature type="signal peptide" evidence="3">
    <location>
        <begin position="1"/>
        <end position="19"/>
    </location>
</feature>
<keyword evidence="3" id="KW-0732">Signal</keyword>
<keyword evidence="7" id="KW-1185">Reference proteome</keyword>
<evidence type="ECO:0000256" key="1">
    <source>
        <dbReference type="ARBA" id="ARBA00009477"/>
    </source>
</evidence>
<dbReference type="Pfam" id="PF25973">
    <property type="entry name" value="BSH_CzcB"/>
    <property type="match status" value="1"/>
</dbReference>
<dbReference type="InterPro" id="IPR058792">
    <property type="entry name" value="Beta-barrel_RND_2"/>
</dbReference>
<comment type="similarity">
    <text evidence="1">Belongs to the membrane fusion protein (MFP) (TC 8.A.1) family.</text>
</comment>
<dbReference type="SUPFAM" id="SSF111369">
    <property type="entry name" value="HlyD-like secretion proteins"/>
    <property type="match status" value="1"/>
</dbReference>
<feature type="chain" id="PRO_5045647023" evidence="3">
    <location>
        <begin position="20"/>
        <end position="333"/>
    </location>
</feature>
<evidence type="ECO:0000313" key="6">
    <source>
        <dbReference type="EMBL" id="MDV6226235.1"/>
    </source>
</evidence>
<dbReference type="EMBL" id="JAWLIP010000003">
    <property type="protein sequence ID" value="MDV6226235.1"/>
    <property type="molecule type" value="Genomic_DNA"/>
</dbReference>
<feature type="domain" description="CusB-like beta-barrel" evidence="4">
    <location>
        <begin position="188"/>
        <end position="258"/>
    </location>
</feature>
<dbReference type="InterPro" id="IPR006143">
    <property type="entry name" value="RND_pump_MFP"/>
</dbReference>
<dbReference type="NCBIfam" id="TIGR01730">
    <property type="entry name" value="RND_mfp"/>
    <property type="match status" value="1"/>
</dbReference>
<evidence type="ECO:0000256" key="2">
    <source>
        <dbReference type="SAM" id="Coils"/>
    </source>
</evidence>
<reference evidence="6 7" key="1">
    <citation type="submission" date="2023-10" db="EMBL/GenBank/DDBJ databases">
        <authorList>
            <person name="Venkata Ramana C."/>
            <person name="Sasikala C."/>
            <person name="Dhurka M."/>
        </authorList>
    </citation>
    <scope>NUCLEOTIDE SEQUENCE [LARGE SCALE GENOMIC DNA]</scope>
    <source>
        <strain evidence="6 7">KCTC 32151</strain>
    </source>
</reference>
<gene>
    <name evidence="6" type="ORF">R2G56_08050</name>
</gene>
<dbReference type="Proteomes" id="UP001185659">
    <property type="component" value="Unassembled WGS sequence"/>
</dbReference>
<protein>
    <submittedName>
        <fullName evidence="6">Efflux RND transporter periplasmic adaptor subunit</fullName>
    </submittedName>
</protein>
<dbReference type="Pfam" id="PF25954">
    <property type="entry name" value="Beta-barrel_RND_2"/>
    <property type="match status" value="1"/>
</dbReference>
<feature type="domain" description="CzcB-like barrel-sandwich hybrid" evidence="5">
    <location>
        <begin position="56"/>
        <end position="180"/>
    </location>
</feature>
<evidence type="ECO:0000313" key="7">
    <source>
        <dbReference type="Proteomes" id="UP001185659"/>
    </source>
</evidence>
<dbReference type="Gene3D" id="2.40.420.20">
    <property type="match status" value="1"/>
</dbReference>
<dbReference type="Gene3D" id="2.40.50.100">
    <property type="match status" value="1"/>
</dbReference>
<dbReference type="PANTHER" id="PTHR30469">
    <property type="entry name" value="MULTIDRUG RESISTANCE PROTEIN MDTA"/>
    <property type="match status" value="1"/>
</dbReference>
<dbReference type="Gene3D" id="2.40.30.170">
    <property type="match status" value="1"/>
</dbReference>
<accession>A0ABU4AJ41</accession>
<sequence length="333" mass="36321">MTFLRLFLAAILLAAAAGAAFWYHNQPTPVAVTGPERGSAADIVFASGVVEPRNWAKVTSLVRERIVEVCNCEGERVETGDILARLDATEAEAILNELKARYKLAVDERDRLTLLVERNVTSVTALERASAEVSQVEALIAGQTARLEDYTLRAPSNGMVLRQDVEIGEIAEPGHVLFWVGRLTPRIVVAEVNEEDIPSIEPDQDVLIRSDAFPGRELEAIVDSITPKGDPVTRTYRVRLALPDDTPLMIGMSVDANIITRVVKDTLLVPALTLHGNDLFIVENDEAKRVTVETGIRGTERIEILSGLDAGAQIITPYPDTLEDGTPVVIEAE</sequence>
<name>A0ABU4AJ41_9HYPH</name>
<organism evidence="6 7">
    <name type="scientific">Nitratireductor aquimarinus</name>
    <dbReference type="NCBI Taxonomy" id="889300"/>
    <lineage>
        <taxon>Bacteria</taxon>
        <taxon>Pseudomonadati</taxon>
        <taxon>Pseudomonadota</taxon>
        <taxon>Alphaproteobacteria</taxon>
        <taxon>Hyphomicrobiales</taxon>
        <taxon>Phyllobacteriaceae</taxon>
        <taxon>Nitratireductor</taxon>
    </lineage>
</organism>
<keyword evidence="2" id="KW-0175">Coiled coil</keyword>
<dbReference type="PANTHER" id="PTHR30469:SF15">
    <property type="entry name" value="HLYD FAMILY OF SECRETION PROTEINS"/>
    <property type="match status" value="1"/>
</dbReference>
<evidence type="ECO:0000256" key="3">
    <source>
        <dbReference type="SAM" id="SignalP"/>
    </source>
</evidence>
<feature type="coiled-coil region" evidence="2">
    <location>
        <begin position="88"/>
        <end position="146"/>
    </location>
</feature>
<dbReference type="RefSeq" id="WP_317560935.1">
    <property type="nucleotide sequence ID" value="NZ_JAWLIP010000003.1"/>
</dbReference>
<evidence type="ECO:0000259" key="5">
    <source>
        <dbReference type="Pfam" id="PF25973"/>
    </source>
</evidence>
<dbReference type="InterPro" id="IPR058647">
    <property type="entry name" value="BSH_CzcB-like"/>
</dbReference>
<evidence type="ECO:0000259" key="4">
    <source>
        <dbReference type="Pfam" id="PF25954"/>
    </source>
</evidence>
<comment type="caution">
    <text evidence="6">The sequence shown here is derived from an EMBL/GenBank/DDBJ whole genome shotgun (WGS) entry which is preliminary data.</text>
</comment>
<proteinExistence type="inferred from homology"/>